<reference evidence="1 2" key="1">
    <citation type="submission" date="2017-06" db="EMBL/GenBank/DDBJ databases">
        <title>Novel microbial phyla capable of carbon fixation and sulfur reduction in deep-sea sediments.</title>
        <authorList>
            <person name="Huang J."/>
            <person name="Baker B."/>
            <person name="Wang Y."/>
        </authorList>
    </citation>
    <scope>NUCLEOTIDE SEQUENCE [LARGE SCALE GENOMIC DNA]</scope>
    <source>
        <strain evidence="1">B3_LCP</strain>
    </source>
</reference>
<evidence type="ECO:0000313" key="1">
    <source>
        <dbReference type="EMBL" id="TKJ40705.1"/>
    </source>
</evidence>
<gene>
    <name evidence="1" type="ORF">CEE37_07000</name>
</gene>
<organism evidence="1 2">
    <name type="scientific">candidate division LCP-89 bacterium B3_LCP</name>
    <dbReference type="NCBI Taxonomy" id="2012998"/>
    <lineage>
        <taxon>Bacteria</taxon>
        <taxon>Pseudomonadati</taxon>
        <taxon>Bacteria division LCP-89</taxon>
    </lineage>
</organism>
<protein>
    <recommendedName>
        <fullName evidence="3">Glycoside hydrolase family 42 N-terminal domain-containing protein</fullName>
    </recommendedName>
</protein>
<dbReference type="EMBL" id="NJBN01000004">
    <property type="protein sequence ID" value="TKJ40705.1"/>
    <property type="molecule type" value="Genomic_DNA"/>
</dbReference>
<sequence>MEKKKASKLAAFGLAGVFGILLLFGTLSSSDFTRGLYCPPDKNNFTTSNWQTFDSLNQNLAWNYRGAFNTSTYPNLDDYLEKFDQYGIESILHKGQWNGTTTYPYWVEYYSCAQYHQFEVTWDSVEAKEQLEVDGSSFYFFEKGEGEENPINSGFWYVTPSSDDADIILSGPRDPCDVHRYCFGDPSYSWPVYFGYEDTTRYYMHRINARADWDAGLDTNTTVFKVYLYYHDTDAIFFLKDSLIVQVRDFDQPLTFQLFDFTAGINADDDCHGIRYDIYWPDSVDLWIDWVEYMDMDRGYYLFVNETSQDTILDKIINECDSLKNEYDVIAGWKQSDEPVRSTFWAHGVVNDALVAEGLGDARTPFRHLGNHRRYDSFVYYGKPPILDFDVYPFEYGNDVGDQDELDYLAEELEAGYQAAQFDSIDFQLTGQAHSQRNKYFIWTHRDPEPSEIYAEGYMALARGAKGITYYKYPSGWNSDTLLYTSKGLVDRFYNHDQEPYASKWQAVHDIFAQLDEIGDELMDMERDTAFCAEYVSENAYQSPVTGVFFEDDDDDYIEVGQFHNASSDTFLILVNRRTDYDRHITVETNLVGNYALRDIYTQEKFISSSGDFEWIPFDSGEGRVFCVEYLN</sequence>
<dbReference type="Gene3D" id="3.20.20.80">
    <property type="entry name" value="Glycosidases"/>
    <property type="match status" value="1"/>
</dbReference>
<evidence type="ECO:0000313" key="2">
    <source>
        <dbReference type="Proteomes" id="UP000319619"/>
    </source>
</evidence>
<evidence type="ECO:0008006" key="3">
    <source>
        <dbReference type="Google" id="ProtNLM"/>
    </source>
</evidence>
<accession>A0A532V0G6</accession>
<proteinExistence type="predicted"/>
<dbReference type="Proteomes" id="UP000319619">
    <property type="component" value="Unassembled WGS sequence"/>
</dbReference>
<comment type="caution">
    <text evidence="1">The sequence shown here is derived from an EMBL/GenBank/DDBJ whole genome shotgun (WGS) entry which is preliminary data.</text>
</comment>
<dbReference type="AlphaFoldDB" id="A0A532V0G6"/>
<name>A0A532V0G6_UNCL8</name>